<keyword evidence="2" id="KW-1185">Reference proteome</keyword>
<organism evidence="1 2">
    <name type="scientific">Puniceicoccus vermicola</name>
    <dbReference type="NCBI Taxonomy" id="388746"/>
    <lineage>
        <taxon>Bacteria</taxon>
        <taxon>Pseudomonadati</taxon>
        <taxon>Verrucomicrobiota</taxon>
        <taxon>Opitutia</taxon>
        <taxon>Puniceicoccales</taxon>
        <taxon>Puniceicoccaceae</taxon>
        <taxon>Puniceicoccus</taxon>
    </lineage>
</organism>
<proteinExistence type="predicted"/>
<dbReference type="AlphaFoldDB" id="A0A7X1AUV1"/>
<comment type="caution">
    <text evidence="1">The sequence shown here is derived from an EMBL/GenBank/DDBJ whole genome shotgun (WGS) entry which is preliminary data.</text>
</comment>
<evidence type="ECO:0000313" key="1">
    <source>
        <dbReference type="EMBL" id="MBC2600436.1"/>
    </source>
</evidence>
<dbReference type="Proteomes" id="UP000525652">
    <property type="component" value="Unassembled WGS sequence"/>
</dbReference>
<dbReference type="SUPFAM" id="SSF52540">
    <property type="entry name" value="P-loop containing nucleoside triphosphate hydrolases"/>
    <property type="match status" value="1"/>
</dbReference>
<reference evidence="1 2" key="1">
    <citation type="submission" date="2020-07" db="EMBL/GenBank/DDBJ databases">
        <authorList>
            <person name="Feng X."/>
        </authorList>
    </citation>
    <scope>NUCLEOTIDE SEQUENCE [LARGE SCALE GENOMIC DNA]</scope>
    <source>
        <strain evidence="1 2">JCM14086</strain>
    </source>
</reference>
<dbReference type="RefSeq" id="WP_185691185.1">
    <property type="nucleotide sequence ID" value="NZ_JACHVA010000019.1"/>
</dbReference>
<gene>
    <name evidence="1" type="ORF">H5P30_01440</name>
</gene>
<accession>A0A7X1AUV1</accession>
<evidence type="ECO:0008006" key="3">
    <source>
        <dbReference type="Google" id="ProtNLM"/>
    </source>
</evidence>
<sequence>MRPIKARENPFRSEKVATFRYQIDAERIRRWQRDLARHPVARWSIVGPEGTGKTVLLEDLAEGVESVEWLKIHGEDSLLQRARAGMKLFRRSRIPLFLDGAEVLPRIFLATRPLLRPKIVATLHRPRPSLDILFETRFDPGAVLDLVRSLTHANLSPNETERILQIGRKNHGNVRAILRQLYREAGEGRRI</sequence>
<dbReference type="InterPro" id="IPR027417">
    <property type="entry name" value="P-loop_NTPase"/>
</dbReference>
<dbReference type="EMBL" id="JACHVA010000019">
    <property type="protein sequence ID" value="MBC2600436.1"/>
    <property type="molecule type" value="Genomic_DNA"/>
</dbReference>
<protein>
    <recommendedName>
        <fullName evidence="3">ATP-binding protein</fullName>
    </recommendedName>
</protein>
<name>A0A7X1AUV1_9BACT</name>
<evidence type="ECO:0000313" key="2">
    <source>
        <dbReference type="Proteomes" id="UP000525652"/>
    </source>
</evidence>